<dbReference type="AlphaFoldDB" id="A0AAU7NY90"/>
<reference evidence="6 7" key="1">
    <citation type="journal article" date="2024" name="Microbiology">
        <title>Methylomarinum rosea sp. nov., a novel halophilic methanotrophic bacterium from the hypersaline Lake Elton.</title>
        <authorList>
            <person name="Suleimanov R.Z."/>
            <person name="Oshkin I.Y."/>
            <person name="Danilova O.V."/>
            <person name="Suzina N.E."/>
            <person name="Dedysh S.N."/>
        </authorList>
    </citation>
    <scope>NUCLEOTIDE SEQUENCE [LARGE SCALE GENOMIC DNA]</scope>
    <source>
        <strain evidence="6 7">Ch1-1</strain>
    </source>
</reference>
<dbReference type="InterPro" id="IPR036820">
    <property type="entry name" value="Archease_dom_sf"/>
</dbReference>
<evidence type="ECO:0000256" key="4">
    <source>
        <dbReference type="ARBA" id="ARBA00022837"/>
    </source>
</evidence>
<dbReference type="KEGG" id="mech:Q9L42_005235"/>
<evidence type="ECO:0000313" key="6">
    <source>
        <dbReference type="EMBL" id="XBS21531.1"/>
    </source>
</evidence>
<comment type="similarity">
    <text evidence="1">Belongs to the archease family.</text>
</comment>
<evidence type="ECO:0000256" key="2">
    <source>
        <dbReference type="ARBA" id="ARBA00022694"/>
    </source>
</evidence>
<organism evidence="6 7">
    <name type="scientific">Methylomarinum roseum</name>
    <dbReference type="NCBI Taxonomy" id="3067653"/>
    <lineage>
        <taxon>Bacteria</taxon>
        <taxon>Pseudomonadati</taxon>
        <taxon>Pseudomonadota</taxon>
        <taxon>Gammaproteobacteria</taxon>
        <taxon>Methylococcales</taxon>
        <taxon>Methylococcaceae</taxon>
        <taxon>Methylomarinum</taxon>
    </lineage>
</organism>
<protein>
    <submittedName>
        <fullName evidence="6">Archease</fullName>
    </submittedName>
</protein>
<proteinExistence type="inferred from homology"/>
<dbReference type="RefSeq" id="WP_305909481.1">
    <property type="nucleotide sequence ID" value="NZ_CP157743.1"/>
</dbReference>
<evidence type="ECO:0000256" key="1">
    <source>
        <dbReference type="ARBA" id="ARBA00007963"/>
    </source>
</evidence>
<evidence type="ECO:0000259" key="5">
    <source>
        <dbReference type="Pfam" id="PF01951"/>
    </source>
</evidence>
<dbReference type="PANTHER" id="PTHR12682:SF11">
    <property type="entry name" value="PROTEIN ARCHEASE"/>
    <property type="match status" value="1"/>
</dbReference>
<keyword evidence="2" id="KW-0819">tRNA processing</keyword>
<dbReference type="SUPFAM" id="SSF69819">
    <property type="entry name" value="MTH1598-like"/>
    <property type="match status" value="1"/>
</dbReference>
<dbReference type="GO" id="GO:0046872">
    <property type="term" value="F:metal ion binding"/>
    <property type="evidence" value="ECO:0007669"/>
    <property type="project" value="UniProtKB-KW"/>
</dbReference>
<feature type="domain" description="Archease" evidence="5">
    <location>
        <begin position="10"/>
        <end position="144"/>
    </location>
</feature>
<keyword evidence="4" id="KW-0106">Calcium</keyword>
<dbReference type="InterPro" id="IPR002804">
    <property type="entry name" value="Archease"/>
</dbReference>
<dbReference type="Pfam" id="PF01951">
    <property type="entry name" value="Archease"/>
    <property type="match status" value="1"/>
</dbReference>
<keyword evidence="3" id="KW-0479">Metal-binding</keyword>
<dbReference type="InterPro" id="IPR023572">
    <property type="entry name" value="Archease_dom"/>
</dbReference>
<accession>A0AAU7NY90</accession>
<dbReference type="GO" id="GO:0008033">
    <property type="term" value="P:tRNA processing"/>
    <property type="evidence" value="ECO:0007669"/>
    <property type="project" value="UniProtKB-KW"/>
</dbReference>
<dbReference type="Proteomes" id="UP001225378">
    <property type="component" value="Chromosome"/>
</dbReference>
<dbReference type="PANTHER" id="PTHR12682">
    <property type="entry name" value="ARCHEASE"/>
    <property type="match status" value="1"/>
</dbReference>
<evidence type="ECO:0000256" key="3">
    <source>
        <dbReference type="ARBA" id="ARBA00022723"/>
    </source>
</evidence>
<keyword evidence="7" id="KW-1185">Reference proteome</keyword>
<evidence type="ECO:0000313" key="7">
    <source>
        <dbReference type="Proteomes" id="UP001225378"/>
    </source>
</evidence>
<gene>
    <name evidence="6" type="ORF">Q9L42_005235</name>
</gene>
<dbReference type="EMBL" id="CP157743">
    <property type="protein sequence ID" value="XBS21531.1"/>
    <property type="molecule type" value="Genomic_DNA"/>
</dbReference>
<name>A0AAU7NY90_9GAMM</name>
<dbReference type="Gene3D" id="3.55.10.10">
    <property type="entry name" value="Archease domain"/>
    <property type="match status" value="1"/>
</dbReference>
<sequence>MNKSAASPYWEHFEHDADIGIRGVARELDQAFEQAAVAMTAVIAEPKLIAADQAIAIACAADDVELLFLDWINELVYQMAIHRLLFKQYRVNIKDGKLSATAYGEAIDRERHQPAVEIKGATFTELRVYRQADGLWVAQCIVDV</sequence>